<accession>A0A2P6PIQ3</accession>
<keyword evidence="7 11" id="KW-0378">Hydrolase</keyword>
<evidence type="ECO:0000256" key="5">
    <source>
        <dbReference type="ARBA" id="ARBA00022750"/>
    </source>
</evidence>
<keyword evidence="1" id="KW-0645">Protease</keyword>
<feature type="region of interest" description="Disordered" evidence="9">
    <location>
        <begin position="332"/>
        <end position="368"/>
    </location>
</feature>
<protein>
    <submittedName>
        <fullName evidence="11">Putative nucleotidyltransferase, Ribonuclease H</fullName>
        <ecNumber evidence="11">2.7.7.-</ecNumber>
        <ecNumber evidence="11">3.1.26.4</ecNumber>
    </submittedName>
</protein>
<keyword evidence="6" id="KW-0255">Endonuclease</keyword>
<keyword evidence="2 11" id="KW-0808">Transferase</keyword>
<dbReference type="InterPro" id="IPR041373">
    <property type="entry name" value="RT_RNaseH"/>
</dbReference>
<evidence type="ECO:0000259" key="10">
    <source>
        <dbReference type="PROSITE" id="PS50878"/>
    </source>
</evidence>
<name>A0A2P6PIQ3_ROSCH</name>
<dbReference type="PROSITE" id="PS50878">
    <property type="entry name" value="RT_POL"/>
    <property type="match status" value="1"/>
</dbReference>
<evidence type="ECO:0000256" key="2">
    <source>
        <dbReference type="ARBA" id="ARBA00022679"/>
    </source>
</evidence>
<dbReference type="InterPro" id="IPR043128">
    <property type="entry name" value="Rev_trsase/Diguanyl_cyclase"/>
</dbReference>
<feature type="domain" description="Reverse transcriptase" evidence="10">
    <location>
        <begin position="1"/>
        <end position="66"/>
    </location>
</feature>
<dbReference type="Pfam" id="PF17917">
    <property type="entry name" value="RT_RNaseH"/>
    <property type="match status" value="1"/>
</dbReference>
<dbReference type="Pfam" id="PF00078">
    <property type="entry name" value="RVT_1"/>
    <property type="match status" value="1"/>
</dbReference>
<evidence type="ECO:0000256" key="3">
    <source>
        <dbReference type="ARBA" id="ARBA00022695"/>
    </source>
</evidence>
<keyword evidence="12" id="KW-1185">Reference proteome</keyword>
<dbReference type="Proteomes" id="UP000238479">
    <property type="component" value="Chromosome 7"/>
</dbReference>
<keyword evidence="3 11" id="KW-0548">Nucleotidyltransferase</keyword>
<proteinExistence type="predicted"/>
<dbReference type="EMBL" id="PDCK01000045">
    <property type="protein sequence ID" value="PRQ21805.1"/>
    <property type="molecule type" value="Genomic_DNA"/>
</dbReference>
<dbReference type="Gene3D" id="3.30.70.270">
    <property type="match status" value="2"/>
</dbReference>
<keyword evidence="4" id="KW-0540">Nuclease</keyword>
<dbReference type="InterPro" id="IPR000477">
    <property type="entry name" value="RT_dom"/>
</dbReference>
<organism evidence="11 12">
    <name type="scientific">Rosa chinensis</name>
    <name type="common">China rose</name>
    <dbReference type="NCBI Taxonomy" id="74649"/>
    <lineage>
        <taxon>Eukaryota</taxon>
        <taxon>Viridiplantae</taxon>
        <taxon>Streptophyta</taxon>
        <taxon>Embryophyta</taxon>
        <taxon>Tracheophyta</taxon>
        <taxon>Spermatophyta</taxon>
        <taxon>Magnoliopsida</taxon>
        <taxon>eudicotyledons</taxon>
        <taxon>Gunneridae</taxon>
        <taxon>Pentapetalae</taxon>
        <taxon>rosids</taxon>
        <taxon>fabids</taxon>
        <taxon>Rosales</taxon>
        <taxon>Rosaceae</taxon>
        <taxon>Rosoideae</taxon>
        <taxon>Rosoideae incertae sedis</taxon>
        <taxon>Rosa</taxon>
    </lineage>
</organism>
<feature type="region of interest" description="Disordered" evidence="9">
    <location>
        <begin position="289"/>
        <end position="315"/>
    </location>
</feature>
<evidence type="ECO:0000256" key="6">
    <source>
        <dbReference type="ARBA" id="ARBA00022759"/>
    </source>
</evidence>
<keyword evidence="8" id="KW-0695">RNA-directed DNA polymerase</keyword>
<dbReference type="GO" id="GO:0004523">
    <property type="term" value="F:RNA-DNA hybrid ribonuclease activity"/>
    <property type="evidence" value="ECO:0007669"/>
    <property type="project" value="UniProtKB-EC"/>
</dbReference>
<dbReference type="PANTHER" id="PTHR33064">
    <property type="entry name" value="POL PROTEIN"/>
    <property type="match status" value="1"/>
</dbReference>
<dbReference type="InterPro" id="IPR043502">
    <property type="entry name" value="DNA/RNA_pol_sf"/>
</dbReference>
<keyword evidence="5" id="KW-0064">Aspartyl protease</keyword>
<dbReference type="EC" id="2.7.7.-" evidence="11"/>
<dbReference type="SUPFAM" id="SSF56672">
    <property type="entry name" value="DNA/RNA polymerases"/>
    <property type="match status" value="1"/>
</dbReference>
<sequence>MDNIFKHVAEFCVVYIDDILVFSKNKEEHMKHLHEVVKLIVQHGIILGEKKIFFILDEVDFLGINIKNGVIKLQPHILEKIWKFPDKIPDAKSLERFLGVINYGRDFIPKISGLTAMLSPKTSSKRKWNFTEDDEKIVKQIKNLCKNLHPLQQPEENDEIILQTDASDNYWSGVVLAKAPGTNIEKICKFCSGKFSPAKLNYPTGEKEILAVKKTILNSLAFLGKPFTVRTDCARVKNFKIFKLDKAADRGRLANWQLFLNQYDYNVELIAGNKNYLPDALTREMAMFSQREDDEGRNPRSRRTGKEHELQEDPMETKEKVLKRFLLSPKGLASTDQSQGKGLASPSQTADGKGSSRPLTAAALPKNRPTPTGVINVFNYELRTFDTPVFRTGRRLAYHQKAILDNLLFAFQERSSGLMFPALFALAEELYENARPQFEESHIQQSAVRKEKILFLESPESARVPVMALNESDWHEFHSLIGRHNPEDLVPPTLFIVSGPYVGRYLVNVQSEHPQEHKLWLVENGFVHNLWTKTNDDLKGLPPIIVNTVKNVRKNDCMLRLKFRSTPPEWIQKANGEVEYIPPYHYVRIIQRKYLQPACVGYNGQPNSSIPWMKAMTLEYIKKIISEDTYNTFLAAGEKIIITAYDHPDVVSSDLFLSLTRKEIDSTLACLRWVEKLETDNHYKMYVDTDVEDNATTVRMAQADNDSFVLGHNSETDENM</sequence>
<feature type="compositionally biased region" description="Polar residues" evidence="9">
    <location>
        <begin position="334"/>
        <end position="350"/>
    </location>
</feature>
<gene>
    <name evidence="11" type="ORF">RchiOBHm_Chr7g0243311</name>
</gene>
<dbReference type="GO" id="GO:0004190">
    <property type="term" value="F:aspartic-type endopeptidase activity"/>
    <property type="evidence" value="ECO:0007669"/>
    <property type="project" value="UniProtKB-KW"/>
</dbReference>
<dbReference type="AlphaFoldDB" id="A0A2P6PIQ3"/>
<dbReference type="GO" id="GO:0003964">
    <property type="term" value="F:RNA-directed DNA polymerase activity"/>
    <property type="evidence" value="ECO:0007669"/>
    <property type="project" value="UniProtKB-KW"/>
</dbReference>
<evidence type="ECO:0000256" key="4">
    <source>
        <dbReference type="ARBA" id="ARBA00022722"/>
    </source>
</evidence>
<evidence type="ECO:0000313" key="11">
    <source>
        <dbReference type="EMBL" id="PRQ21805.1"/>
    </source>
</evidence>
<feature type="compositionally biased region" description="Basic and acidic residues" evidence="9">
    <location>
        <begin position="290"/>
        <end position="315"/>
    </location>
</feature>
<evidence type="ECO:0000313" key="12">
    <source>
        <dbReference type="Proteomes" id="UP000238479"/>
    </source>
</evidence>
<dbReference type="Gramene" id="PRQ21805">
    <property type="protein sequence ID" value="PRQ21805"/>
    <property type="gene ID" value="RchiOBHm_Chr7g0243311"/>
</dbReference>
<dbReference type="GO" id="GO:0006508">
    <property type="term" value="P:proteolysis"/>
    <property type="evidence" value="ECO:0007669"/>
    <property type="project" value="UniProtKB-KW"/>
</dbReference>
<evidence type="ECO:0000256" key="8">
    <source>
        <dbReference type="ARBA" id="ARBA00022918"/>
    </source>
</evidence>
<reference evidence="11 12" key="1">
    <citation type="journal article" date="2018" name="Nat. Genet.">
        <title>The Rosa genome provides new insights in the design of modern roses.</title>
        <authorList>
            <person name="Bendahmane M."/>
        </authorList>
    </citation>
    <scope>NUCLEOTIDE SEQUENCE [LARGE SCALE GENOMIC DNA]</scope>
    <source>
        <strain evidence="12">cv. Old Blush</strain>
    </source>
</reference>
<evidence type="ECO:0000256" key="1">
    <source>
        <dbReference type="ARBA" id="ARBA00022670"/>
    </source>
</evidence>
<comment type="caution">
    <text evidence="11">The sequence shown here is derived from an EMBL/GenBank/DDBJ whole genome shotgun (WGS) entry which is preliminary data.</text>
</comment>
<evidence type="ECO:0000256" key="7">
    <source>
        <dbReference type="ARBA" id="ARBA00022801"/>
    </source>
</evidence>
<dbReference type="InterPro" id="IPR051320">
    <property type="entry name" value="Viral_Replic_Matur_Polypro"/>
</dbReference>
<dbReference type="EC" id="3.1.26.4" evidence="11"/>
<evidence type="ECO:0000256" key="9">
    <source>
        <dbReference type="SAM" id="MobiDB-lite"/>
    </source>
</evidence>
<dbReference type="PANTHER" id="PTHR33064:SF37">
    <property type="entry name" value="RIBONUCLEASE H"/>
    <property type="match status" value="1"/>
</dbReference>